<evidence type="ECO:0000313" key="2">
    <source>
        <dbReference type="EMBL" id="MFC7188916.1"/>
    </source>
</evidence>
<dbReference type="InterPro" id="IPR007159">
    <property type="entry name" value="SpoVT-AbrB_dom"/>
</dbReference>
<dbReference type="AlphaFoldDB" id="A0ABD5YHT8"/>
<dbReference type="Pfam" id="PF02381">
    <property type="entry name" value="MraZ"/>
    <property type="match status" value="1"/>
</dbReference>
<dbReference type="InterPro" id="IPR037914">
    <property type="entry name" value="SpoVT-AbrB_sf"/>
</dbReference>
<dbReference type="PROSITE" id="PS51740">
    <property type="entry name" value="SPOVT_ABRB"/>
    <property type="match status" value="1"/>
</dbReference>
<comment type="caution">
    <text evidence="2">The sequence shown here is derived from an EMBL/GenBank/DDBJ whole genome shotgun (WGS) entry which is preliminary data.</text>
</comment>
<reference evidence="2 3" key="1">
    <citation type="journal article" date="2019" name="Int. J. Syst. Evol. Microbiol.">
        <title>The Global Catalogue of Microorganisms (GCM) 10K type strain sequencing project: providing services to taxonomists for standard genome sequencing and annotation.</title>
        <authorList>
            <consortium name="The Broad Institute Genomics Platform"/>
            <consortium name="The Broad Institute Genome Sequencing Center for Infectious Disease"/>
            <person name="Wu L."/>
            <person name="Ma J."/>
        </authorList>
    </citation>
    <scope>NUCLEOTIDE SEQUENCE [LARGE SCALE GENOMIC DNA]</scope>
    <source>
        <strain evidence="2 3">RDMS1</strain>
    </source>
</reference>
<organism evidence="2 3">
    <name type="scientific">Halocatena marina</name>
    <dbReference type="NCBI Taxonomy" id="2934937"/>
    <lineage>
        <taxon>Archaea</taxon>
        <taxon>Methanobacteriati</taxon>
        <taxon>Methanobacteriota</taxon>
        <taxon>Stenosarchaea group</taxon>
        <taxon>Halobacteria</taxon>
        <taxon>Halobacteriales</taxon>
        <taxon>Natronomonadaceae</taxon>
        <taxon>Halocatena</taxon>
    </lineage>
</organism>
<protein>
    <submittedName>
        <fullName evidence="2">Division/cell wall cluster transcriptional repressor MraZ</fullName>
    </submittedName>
</protein>
<dbReference type="RefSeq" id="WP_264555223.1">
    <property type="nucleotide sequence ID" value="NZ_CP109979.1"/>
</dbReference>
<feature type="domain" description="SpoVT-AbrB" evidence="1">
    <location>
        <begin position="5"/>
        <end position="43"/>
    </location>
</feature>
<sequence>MATRTTTVKVDEQGRLYIPKPIREELGFEGKEVNVQITVEYEK</sequence>
<accession>A0ABD5YHT8</accession>
<gene>
    <name evidence="2" type="ORF">ACFQL7_03030</name>
</gene>
<dbReference type="GeneID" id="76198485"/>
<evidence type="ECO:0000313" key="3">
    <source>
        <dbReference type="Proteomes" id="UP001596417"/>
    </source>
</evidence>
<evidence type="ECO:0000259" key="1">
    <source>
        <dbReference type="PROSITE" id="PS51740"/>
    </source>
</evidence>
<keyword evidence="3" id="KW-1185">Reference proteome</keyword>
<dbReference type="EMBL" id="JBHTAX010000001">
    <property type="protein sequence ID" value="MFC7188916.1"/>
    <property type="molecule type" value="Genomic_DNA"/>
</dbReference>
<dbReference type="SUPFAM" id="SSF89447">
    <property type="entry name" value="AbrB/MazE/MraZ-like"/>
    <property type="match status" value="1"/>
</dbReference>
<name>A0ABD5YHT8_9EURY</name>
<dbReference type="Gene3D" id="2.10.260.10">
    <property type="match status" value="1"/>
</dbReference>
<proteinExistence type="predicted"/>
<dbReference type="NCBIfam" id="TIGR01439">
    <property type="entry name" value="lp_hng_hel_AbrB"/>
    <property type="match status" value="1"/>
</dbReference>
<dbReference type="Proteomes" id="UP001596417">
    <property type="component" value="Unassembled WGS sequence"/>
</dbReference>
<dbReference type="InterPro" id="IPR020603">
    <property type="entry name" value="MraZ_dom"/>
</dbReference>